<feature type="region of interest" description="Disordered" evidence="1">
    <location>
        <begin position="1"/>
        <end position="25"/>
    </location>
</feature>
<keyword evidence="3" id="KW-1185">Reference proteome</keyword>
<organism evidence="2 3">
    <name type="scientific">Eumeta variegata</name>
    <name type="common">Bagworm moth</name>
    <name type="synonym">Eumeta japonica</name>
    <dbReference type="NCBI Taxonomy" id="151549"/>
    <lineage>
        <taxon>Eukaryota</taxon>
        <taxon>Metazoa</taxon>
        <taxon>Ecdysozoa</taxon>
        <taxon>Arthropoda</taxon>
        <taxon>Hexapoda</taxon>
        <taxon>Insecta</taxon>
        <taxon>Pterygota</taxon>
        <taxon>Neoptera</taxon>
        <taxon>Endopterygota</taxon>
        <taxon>Lepidoptera</taxon>
        <taxon>Glossata</taxon>
        <taxon>Ditrysia</taxon>
        <taxon>Tineoidea</taxon>
        <taxon>Psychidae</taxon>
        <taxon>Oiketicinae</taxon>
        <taxon>Eumeta</taxon>
    </lineage>
</organism>
<feature type="region of interest" description="Disordered" evidence="1">
    <location>
        <begin position="67"/>
        <end position="89"/>
    </location>
</feature>
<comment type="caution">
    <text evidence="2">The sequence shown here is derived from an EMBL/GenBank/DDBJ whole genome shotgun (WGS) entry which is preliminary data.</text>
</comment>
<reference evidence="2 3" key="1">
    <citation type="journal article" date="2019" name="Commun. Biol.">
        <title>The bagworm genome reveals a unique fibroin gene that provides high tensile strength.</title>
        <authorList>
            <person name="Kono N."/>
            <person name="Nakamura H."/>
            <person name="Ohtoshi R."/>
            <person name="Tomita M."/>
            <person name="Numata K."/>
            <person name="Arakawa K."/>
        </authorList>
    </citation>
    <scope>NUCLEOTIDE SEQUENCE [LARGE SCALE GENOMIC DNA]</scope>
</reference>
<sequence>MRMFPPSRTSDLYHGRRRSTRRRRPRRATALVTYLYRRPVPPALARSELRAGDGLRHERVDDARVRSRYSERGVASAPYDCGWRRPPAE</sequence>
<proteinExistence type="predicted"/>
<evidence type="ECO:0000256" key="1">
    <source>
        <dbReference type="SAM" id="MobiDB-lite"/>
    </source>
</evidence>
<dbReference type="EMBL" id="BGZK01000261">
    <property type="protein sequence ID" value="GBP32517.1"/>
    <property type="molecule type" value="Genomic_DNA"/>
</dbReference>
<accession>A0A4C1V2K3</accession>
<evidence type="ECO:0000313" key="2">
    <source>
        <dbReference type="EMBL" id="GBP32517.1"/>
    </source>
</evidence>
<name>A0A4C1V2K3_EUMVA</name>
<protein>
    <submittedName>
        <fullName evidence="2">Uncharacterized protein</fullName>
    </submittedName>
</protein>
<dbReference type="AlphaFoldDB" id="A0A4C1V2K3"/>
<dbReference type="Proteomes" id="UP000299102">
    <property type="component" value="Unassembled WGS sequence"/>
</dbReference>
<feature type="compositionally biased region" description="Basic residues" evidence="1">
    <location>
        <begin position="15"/>
        <end position="25"/>
    </location>
</feature>
<gene>
    <name evidence="2" type="ORF">EVAR_23926_1</name>
</gene>
<evidence type="ECO:0000313" key="3">
    <source>
        <dbReference type="Proteomes" id="UP000299102"/>
    </source>
</evidence>